<accession>A0ABD1Y6R2</accession>
<dbReference type="EMBL" id="JBHFFA010000006">
    <property type="protein sequence ID" value="KAL2621034.1"/>
    <property type="molecule type" value="Genomic_DNA"/>
</dbReference>
<keyword evidence="2" id="KW-1185">Reference proteome</keyword>
<evidence type="ECO:0000313" key="1">
    <source>
        <dbReference type="EMBL" id="KAL2621034.1"/>
    </source>
</evidence>
<sequence length="92" mass="10569">MDNPALLVNLTVDAHKDPSSPPPSQIVLVSAFVDLTQYASSLENKGSEDQGWPRKEDLTKEDLESACYRRRYLRGDVINMYIDERFLKKPRE</sequence>
<reference evidence="1 2" key="1">
    <citation type="submission" date="2024-09" db="EMBL/GenBank/DDBJ databases">
        <title>Chromosome-scale assembly of Riccia fluitans.</title>
        <authorList>
            <person name="Paukszto L."/>
            <person name="Sawicki J."/>
            <person name="Karawczyk K."/>
            <person name="Piernik-Szablinska J."/>
            <person name="Szczecinska M."/>
            <person name="Mazdziarz M."/>
        </authorList>
    </citation>
    <scope>NUCLEOTIDE SEQUENCE [LARGE SCALE GENOMIC DNA]</scope>
    <source>
        <strain evidence="1">Rf_01</strain>
        <tissue evidence="1">Aerial parts of the thallus</tissue>
    </source>
</reference>
<name>A0ABD1Y6R2_9MARC</name>
<dbReference type="AlphaFoldDB" id="A0ABD1Y6R2"/>
<organism evidence="1 2">
    <name type="scientific">Riccia fluitans</name>
    <dbReference type="NCBI Taxonomy" id="41844"/>
    <lineage>
        <taxon>Eukaryota</taxon>
        <taxon>Viridiplantae</taxon>
        <taxon>Streptophyta</taxon>
        <taxon>Embryophyta</taxon>
        <taxon>Marchantiophyta</taxon>
        <taxon>Marchantiopsida</taxon>
        <taxon>Marchantiidae</taxon>
        <taxon>Marchantiales</taxon>
        <taxon>Ricciaceae</taxon>
        <taxon>Riccia</taxon>
    </lineage>
</organism>
<dbReference type="Proteomes" id="UP001605036">
    <property type="component" value="Unassembled WGS sequence"/>
</dbReference>
<gene>
    <name evidence="1" type="ORF">R1flu_001239</name>
</gene>
<evidence type="ECO:0000313" key="2">
    <source>
        <dbReference type="Proteomes" id="UP001605036"/>
    </source>
</evidence>
<proteinExistence type="predicted"/>
<comment type="caution">
    <text evidence="1">The sequence shown here is derived from an EMBL/GenBank/DDBJ whole genome shotgun (WGS) entry which is preliminary data.</text>
</comment>
<protein>
    <submittedName>
        <fullName evidence="1">Uncharacterized protein</fullName>
    </submittedName>
</protein>